<reference evidence="1" key="1">
    <citation type="journal article" date="2021" name="Proc. Natl. Acad. Sci. U.S.A.">
        <title>A Catalog of Tens of Thousands of Viruses from Human Metagenomes Reveals Hidden Associations with Chronic Diseases.</title>
        <authorList>
            <person name="Tisza M.J."/>
            <person name="Buck C.B."/>
        </authorList>
    </citation>
    <scope>NUCLEOTIDE SEQUENCE</scope>
    <source>
        <strain evidence="1">CtBrv3</strain>
    </source>
</reference>
<organism evidence="1">
    <name type="scientific">Myoviridae sp. ctBrv3</name>
    <dbReference type="NCBI Taxonomy" id="2825047"/>
    <lineage>
        <taxon>Viruses</taxon>
        <taxon>Duplodnaviria</taxon>
        <taxon>Heunggongvirae</taxon>
        <taxon>Uroviricota</taxon>
        <taxon>Caudoviricetes</taxon>
    </lineage>
</organism>
<proteinExistence type="predicted"/>
<protein>
    <submittedName>
        <fullName evidence="1">Uncharacterized protein</fullName>
    </submittedName>
</protein>
<evidence type="ECO:0000313" key="1">
    <source>
        <dbReference type="EMBL" id="DAE04405.1"/>
    </source>
</evidence>
<accession>A0A8S5PCR6</accession>
<dbReference type="EMBL" id="BK015387">
    <property type="protein sequence ID" value="DAE04405.1"/>
    <property type="molecule type" value="Genomic_DNA"/>
</dbReference>
<name>A0A8S5PCR6_9CAUD</name>
<sequence>MINIHFYWIKVNTSIVYNQCFIYRSLFYISL</sequence>